<dbReference type="EMBL" id="CP123443">
    <property type="protein sequence ID" value="WGK68746.1"/>
    <property type="molecule type" value="Genomic_DNA"/>
</dbReference>
<organism evidence="1 2">
    <name type="scientific">Candidatus Haliotispira prima</name>
    <dbReference type="NCBI Taxonomy" id="3034016"/>
    <lineage>
        <taxon>Bacteria</taxon>
        <taxon>Pseudomonadati</taxon>
        <taxon>Spirochaetota</taxon>
        <taxon>Spirochaetia</taxon>
        <taxon>Spirochaetales</taxon>
        <taxon>Spirochaetaceae</taxon>
        <taxon>Candidatus Haliotispira</taxon>
    </lineage>
</organism>
<dbReference type="RefSeq" id="WP_326926932.1">
    <property type="nucleotide sequence ID" value="NZ_CP123443.1"/>
</dbReference>
<protein>
    <submittedName>
        <fullName evidence="1">Uncharacterized protein</fullName>
    </submittedName>
</protein>
<evidence type="ECO:0000313" key="2">
    <source>
        <dbReference type="Proteomes" id="UP001228690"/>
    </source>
</evidence>
<reference evidence="1 2" key="1">
    <citation type="submission" date="2023-04" db="EMBL/GenBank/DDBJ databases">
        <title>Spirochaete genome identified in red abalone sample constitutes a novel genus.</title>
        <authorList>
            <person name="Sharma S.P."/>
            <person name="Purcell C.M."/>
            <person name="Hyde J.R."/>
            <person name="Severin A.J."/>
        </authorList>
    </citation>
    <scope>NUCLEOTIDE SEQUENCE [LARGE SCALE GENOMIC DNA]</scope>
    <source>
        <strain evidence="1 2">SP-2023</strain>
    </source>
</reference>
<keyword evidence="2" id="KW-1185">Reference proteome</keyword>
<name>A0ABY8MFN9_9SPIO</name>
<evidence type="ECO:0000313" key="1">
    <source>
        <dbReference type="EMBL" id="WGK68746.1"/>
    </source>
</evidence>
<dbReference type="Proteomes" id="UP001228690">
    <property type="component" value="Chromosome"/>
</dbReference>
<sequence>MASSLQLEISSNVELANIAAVVRLATEAAPTKAEAEASPGYVSLTIPPDATRKFSISQHYTTNFTDGLTIADVLTPNTAYKLYLYFPTGRITTTAELTGLSITNDRAVVPFTTAILPAEGDAKWLNSNGSKCVESLDSLYFMQEQTGVVICYYYTNHTPLISVFSAQDSVDTSTLHNIGRYDGGMAAAAAAFHFGYGSISGYTSNASNRYTYWIGADKVTSLQTVIRLAITDGIGRTTSLSIPVTRY</sequence>
<proteinExistence type="predicted"/>
<accession>A0ABY8MFN9</accession>
<gene>
    <name evidence="1" type="ORF">P0082_09685</name>
</gene>